<gene>
    <name evidence="3" type="ORF">CEUTPL_LOCUS6627</name>
</gene>
<dbReference type="OrthoDB" id="331263at2759"/>
<keyword evidence="1" id="KW-0812">Transmembrane</keyword>
<proteinExistence type="predicted"/>
<dbReference type="PANTHER" id="PTHR12959">
    <property type="entry name" value="GPI TRANSAMIDASE COMPONENT PIG-T-RELATED"/>
    <property type="match status" value="1"/>
</dbReference>
<protein>
    <recommendedName>
        <fullName evidence="5">GPI transamidase component PIG-T</fullName>
    </recommendedName>
</protein>
<dbReference type="Proteomes" id="UP001152799">
    <property type="component" value="Chromosome 3"/>
</dbReference>
<organism evidence="3 4">
    <name type="scientific">Ceutorhynchus assimilis</name>
    <name type="common">cabbage seed weevil</name>
    <dbReference type="NCBI Taxonomy" id="467358"/>
    <lineage>
        <taxon>Eukaryota</taxon>
        <taxon>Metazoa</taxon>
        <taxon>Ecdysozoa</taxon>
        <taxon>Arthropoda</taxon>
        <taxon>Hexapoda</taxon>
        <taxon>Insecta</taxon>
        <taxon>Pterygota</taxon>
        <taxon>Neoptera</taxon>
        <taxon>Endopterygota</taxon>
        <taxon>Coleoptera</taxon>
        <taxon>Polyphaga</taxon>
        <taxon>Cucujiformia</taxon>
        <taxon>Curculionidae</taxon>
        <taxon>Ceutorhynchinae</taxon>
        <taxon>Ceutorhynchus</taxon>
    </lineage>
</organism>
<dbReference type="GO" id="GO:0042765">
    <property type="term" value="C:GPI-anchor transamidase complex"/>
    <property type="evidence" value="ECO:0007669"/>
    <property type="project" value="InterPro"/>
</dbReference>
<keyword evidence="1" id="KW-0472">Membrane</keyword>
<evidence type="ECO:0000313" key="4">
    <source>
        <dbReference type="Proteomes" id="UP001152799"/>
    </source>
</evidence>
<evidence type="ECO:0008006" key="5">
    <source>
        <dbReference type="Google" id="ProtNLM"/>
    </source>
</evidence>
<keyword evidence="2" id="KW-0732">Signal</keyword>
<dbReference type="EMBL" id="OU892279">
    <property type="protein sequence ID" value="CAG9766033.1"/>
    <property type="molecule type" value="Genomic_DNA"/>
</dbReference>
<dbReference type="PANTHER" id="PTHR12959:SF11">
    <property type="entry name" value="GPI TRANSAMIDASE COMPONENT PIG-T"/>
    <property type="match status" value="1"/>
</dbReference>
<evidence type="ECO:0000256" key="2">
    <source>
        <dbReference type="SAM" id="SignalP"/>
    </source>
</evidence>
<feature type="signal peptide" evidence="2">
    <location>
        <begin position="1"/>
        <end position="19"/>
    </location>
</feature>
<sequence>MRLIFVLYCFLHVKSSTFAIQEDTFTEELLIKPLFSEQVYAHFQFATTWNIDPKNENYHHSHLFPRPIGETIERLNIQELHISLTGGLWRYETWGYPVVDAAPGAEIWAWFKHNTDNVDTNWKLLSNSLSGLLCASFNFVDGSNTVSPQFSFRPRGIVESSNNTFLRYASLPREIVCTENLTPFKKLLPCESKSGLASLLNSGYIHNTKYHSVSLHLRQICATEACDKLAQELQLSVSLVYDYAIMGTKNWSFKKLFGHGLNGNCPLASRSNIFVDLSSKTSHDFELTPEPDDVIYSIRGGQEQMFAKYDIPPYFLSVGAKYQNNLDFNVNIPPPLHACQYLTGYGQERGGIVTEIYNNHWKSLDIVLLQNIAWFVPVYLHTLKIVSNNNQVIEPSVLKYGPGKQREKPYYLEVVLKLPPRSLTKISIDFDYVFLKWQEYPPDANHGFYIGSAIISSYLPLAKNYTGLPQDASTITGSFNASRVGYLVQIRTENMVITLPTPDFSMPYNVICLACTVVALAFGPLHNITTKRLILKKKNRKKLLERLKNKFVEKFFKKKEEKSENDKNE</sequence>
<accession>A0A9N9MNT2</accession>
<name>A0A9N9MNT2_9CUCU</name>
<dbReference type="GO" id="GO:0016255">
    <property type="term" value="P:attachment of GPI anchor to protein"/>
    <property type="evidence" value="ECO:0007669"/>
    <property type="project" value="InterPro"/>
</dbReference>
<keyword evidence="1" id="KW-1133">Transmembrane helix</keyword>
<keyword evidence="4" id="KW-1185">Reference proteome</keyword>
<dbReference type="AlphaFoldDB" id="A0A9N9MNT2"/>
<feature type="transmembrane region" description="Helical" evidence="1">
    <location>
        <begin position="506"/>
        <end position="528"/>
    </location>
</feature>
<dbReference type="InterPro" id="IPR007245">
    <property type="entry name" value="PIG-T"/>
</dbReference>
<evidence type="ECO:0000256" key="1">
    <source>
        <dbReference type="SAM" id="Phobius"/>
    </source>
</evidence>
<feature type="chain" id="PRO_5040140307" description="GPI transamidase component PIG-T" evidence="2">
    <location>
        <begin position="20"/>
        <end position="569"/>
    </location>
</feature>
<reference evidence="3" key="1">
    <citation type="submission" date="2022-01" db="EMBL/GenBank/DDBJ databases">
        <authorList>
            <person name="King R."/>
        </authorList>
    </citation>
    <scope>NUCLEOTIDE SEQUENCE</scope>
</reference>
<dbReference type="Pfam" id="PF04113">
    <property type="entry name" value="Gpi16"/>
    <property type="match status" value="2"/>
</dbReference>
<evidence type="ECO:0000313" key="3">
    <source>
        <dbReference type="EMBL" id="CAG9766033.1"/>
    </source>
</evidence>